<reference evidence="2 3" key="1">
    <citation type="journal article" date="2019" name="ISME J.">
        <title>Genome analyses of uncultured TG2/ZB3 bacteria in 'Margulisbacteria' specifically attached to ectosymbiotic spirochetes of protists in the termite gut.</title>
        <authorList>
            <person name="Utami Y.D."/>
            <person name="Kuwahara H."/>
            <person name="Igai K."/>
            <person name="Murakami T."/>
            <person name="Sugaya K."/>
            <person name="Morikawa T."/>
            <person name="Nagura Y."/>
            <person name="Yuki M."/>
            <person name="Deevong P."/>
            <person name="Inoue T."/>
            <person name="Kihara K."/>
            <person name="Lo N."/>
            <person name="Yamada A."/>
            <person name="Ohkuma M."/>
            <person name="Hongoh Y."/>
        </authorList>
    </citation>
    <scope>NUCLEOTIDE SEQUENCE [LARGE SCALE GENOMIC DNA]</scope>
    <source>
        <strain evidence="2">NkOx7-01</strain>
    </source>
</reference>
<evidence type="ECO:0000313" key="3">
    <source>
        <dbReference type="Proteomes" id="UP000269352"/>
    </source>
</evidence>
<proteinExistence type="predicted"/>
<name>A0A388TD99_TERA1</name>
<dbReference type="InterPro" id="IPR005532">
    <property type="entry name" value="SUMF_dom"/>
</dbReference>
<sequence length="503" mass="54795">MADYEGIEAGKVAYARDITTALNKMEKVDYKITTANEWDSNANKTSEDKYPACNIVSAAVAAVVTSIDTQISGLSSQAIAVDNTTEKTANKVTTGAWADNADSDDKYPSCGAVSQALTGTSGLEQRANLVKNIEGKEGWKQNTLNNNKYPSCKSASTAVGAINAALDTINTAKIGEIDESVGNISGDIEELDSDPKNTGNKIEKTANKLTTGTLESSVSDAAKYPSCKVFAEAVTAGLDTVTFNKNARVETISVYSNDAQLPTAEAVYELWNFLHASFSVAHDYEVAVSQVTAEDFLAVMGYCNGGSGTRPVYNVRWYEAAQYCAYKTLTAGDVPQAVKDHITRYYLVDKSSFASQNASGYTPENGDKCRNYLKYALITPGCYRLPTKAEWNAKYGDADIWNRKTPNYVYTGTINWWDWCMDGNESTKLQLGGKDIKYGAYNSKRVTCGFCSNRVYPEHGVSYTAYYAYTTDNNPNSRANWDPFDGSDNDTQGIRLARTILAS</sequence>
<dbReference type="Pfam" id="PF03781">
    <property type="entry name" value="FGE-sulfatase"/>
    <property type="match status" value="1"/>
</dbReference>
<organism evidence="2 3">
    <name type="scientific">Termititenax aidoneus</name>
    <dbReference type="NCBI Taxonomy" id="2218524"/>
    <lineage>
        <taxon>Bacteria</taxon>
        <taxon>Bacillati</taxon>
        <taxon>Candidatus Margulisiibacteriota</taxon>
        <taxon>Candidatus Termititenacia</taxon>
        <taxon>Candidatus Termititenacales</taxon>
        <taxon>Candidatus Termititenacaceae</taxon>
        <taxon>Candidatus Termititenax</taxon>
    </lineage>
</organism>
<dbReference type="AlphaFoldDB" id="A0A388TD99"/>
<dbReference type="InterPro" id="IPR016187">
    <property type="entry name" value="CTDL_fold"/>
</dbReference>
<feature type="domain" description="Sulfatase-modifying factor enzyme-like" evidence="1">
    <location>
        <begin position="307"/>
        <end position="398"/>
    </location>
</feature>
<accession>A0A388TD99</accession>
<dbReference type="SUPFAM" id="SSF56436">
    <property type="entry name" value="C-type lectin-like"/>
    <property type="match status" value="1"/>
</dbReference>
<gene>
    <name evidence="2" type="ORF">NO1_1993</name>
</gene>
<dbReference type="Proteomes" id="UP000269352">
    <property type="component" value="Unassembled WGS sequence"/>
</dbReference>
<evidence type="ECO:0000259" key="1">
    <source>
        <dbReference type="Pfam" id="PF03781"/>
    </source>
</evidence>
<dbReference type="InterPro" id="IPR042095">
    <property type="entry name" value="SUMF_sf"/>
</dbReference>
<comment type="caution">
    <text evidence="2">The sequence shown here is derived from an EMBL/GenBank/DDBJ whole genome shotgun (WGS) entry which is preliminary data.</text>
</comment>
<evidence type="ECO:0000313" key="2">
    <source>
        <dbReference type="EMBL" id="GBR74900.1"/>
    </source>
</evidence>
<protein>
    <recommendedName>
        <fullName evidence="1">Sulfatase-modifying factor enzyme-like domain-containing protein</fullName>
    </recommendedName>
</protein>
<keyword evidence="3" id="KW-1185">Reference proteome</keyword>
<dbReference type="EMBL" id="BGZN01000102">
    <property type="protein sequence ID" value="GBR74900.1"/>
    <property type="molecule type" value="Genomic_DNA"/>
</dbReference>
<dbReference type="Gene3D" id="3.90.1580.10">
    <property type="entry name" value="paralog of FGE (formylglycine-generating enzyme)"/>
    <property type="match status" value="1"/>
</dbReference>